<keyword evidence="3" id="KW-0808">Transferase</keyword>
<dbReference type="PaxDb" id="4097-A0A1S3YTA9"/>
<evidence type="ECO:0000259" key="11">
    <source>
        <dbReference type="Pfam" id="PF00294"/>
    </source>
</evidence>
<evidence type="ECO:0000256" key="7">
    <source>
        <dbReference type="ARBA" id="ARBA00023277"/>
    </source>
</evidence>
<dbReference type="Pfam" id="PF00294">
    <property type="entry name" value="PfkB"/>
    <property type="match status" value="1"/>
</dbReference>
<dbReference type="GO" id="GO:0005829">
    <property type="term" value="C:cytosol"/>
    <property type="evidence" value="ECO:0000318"/>
    <property type="project" value="GO_Central"/>
</dbReference>
<reference evidence="13" key="2">
    <citation type="submission" date="2025-08" db="UniProtKB">
        <authorList>
            <consortium name="RefSeq"/>
        </authorList>
    </citation>
    <scope>IDENTIFICATION</scope>
    <source>
        <tissue evidence="13">Leaf</tissue>
    </source>
</reference>
<dbReference type="Proteomes" id="UP000790787">
    <property type="component" value="Chromosome 4"/>
</dbReference>
<dbReference type="InterPro" id="IPR050306">
    <property type="entry name" value="PfkB_Carbo_kinase"/>
</dbReference>
<evidence type="ECO:0000256" key="8">
    <source>
        <dbReference type="ARBA" id="ARBA00037195"/>
    </source>
</evidence>
<keyword evidence="5" id="KW-0418">Kinase</keyword>
<accession>A0A1S3YTA9</accession>
<evidence type="ECO:0000256" key="5">
    <source>
        <dbReference type="ARBA" id="ARBA00022777"/>
    </source>
</evidence>
<feature type="domain" description="Carbohydrate kinase PfkB" evidence="11">
    <location>
        <begin position="5"/>
        <end position="310"/>
    </location>
</feature>
<dbReference type="Gene3D" id="3.40.1190.20">
    <property type="match status" value="1"/>
</dbReference>
<keyword evidence="6" id="KW-0067">ATP-binding</keyword>
<dbReference type="AlphaFoldDB" id="A0A1S3YTA9"/>
<dbReference type="OrthoDB" id="415590at2759"/>
<reference evidence="12" key="1">
    <citation type="journal article" date="2014" name="Nat. Commun.">
        <title>The tobacco genome sequence and its comparison with those of tomato and potato.</title>
        <authorList>
            <person name="Sierro N."/>
            <person name="Battey J.N."/>
            <person name="Ouadi S."/>
            <person name="Bakaher N."/>
            <person name="Bovet L."/>
            <person name="Willig A."/>
            <person name="Goepfert S."/>
            <person name="Peitsch M.C."/>
            <person name="Ivanov N.V."/>
        </authorList>
    </citation>
    <scope>NUCLEOTIDE SEQUENCE [LARGE SCALE GENOMIC DNA]</scope>
</reference>
<dbReference type="CDD" id="cd01167">
    <property type="entry name" value="bac_FRK"/>
    <property type="match status" value="1"/>
</dbReference>
<evidence type="ECO:0000256" key="4">
    <source>
        <dbReference type="ARBA" id="ARBA00022741"/>
    </source>
</evidence>
<dbReference type="FunFam" id="3.40.1190.20:FF:000005">
    <property type="entry name" value="Probable fructokinase-2"/>
    <property type="match status" value="1"/>
</dbReference>
<dbReference type="GO" id="GO:0005524">
    <property type="term" value="F:ATP binding"/>
    <property type="evidence" value="ECO:0007669"/>
    <property type="project" value="UniProtKB-KW"/>
</dbReference>
<dbReference type="EC" id="2.7.1.4" evidence="9"/>
<dbReference type="STRING" id="4097.A0A1S3YTA9"/>
<comment type="catalytic activity">
    <reaction evidence="10">
        <text>D-fructose + ATP = D-fructose 6-phosphate + ADP + H(+)</text>
        <dbReference type="Rhea" id="RHEA:16125"/>
        <dbReference type="ChEBI" id="CHEBI:15378"/>
        <dbReference type="ChEBI" id="CHEBI:30616"/>
        <dbReference type="ChEBI" id="CHEBI:37721"/>
        <dbReference type="ChEBI" id="CHEBI:61527"/>
        <dbReference type="ChEBI" id="CHEBI:456216"/>
        <dbReference type="EC" id="2.7.1.4"/>
    </reaction>
</comment>
<evidence type="ECO:0000256" key="6">
    <source>
        <dbReference type="ARBA" id="ARBA00022840"/>
    </source>
</evidence>
<comment type="similarity">
    <text evidence="2">Belongs to the carbohydrate kinase PfkB family.</text>
</comment>
<evidence type="ECO:0000256" key="2">
    <source>
        <dbReference type="ARBA" id="ARBA00010688"/>
    </source>
</evidence>
<evidence type="ECO:0000256" key="3">
    <source>
        <dbReference type="ARBA" id="ARBA00022679"/>
    </source>
</evidence>
<keyword evidence="7" id="KW-0119">Carbohydrate metabolism</keyword>
<protein>
    <recommendedName>
        <fullName evidence="9">fructokinase</fullName>
        <ecNumber evidence="9">2.7.1.4</ecNumber>
    </recommendedName>
</protein>
<sequence length="325" mass="35143">MEKSAEIVCFGEMLIDFVPDSAGISLAESTGFLKAPGGAPANVACAITKLDGTSAFIGKVGDDEFGRMLVDILKSNGVKSEGVCFDTQARTALAFVTLKSNGEREFMFYRNPSADMLLKESELNLGLIKQAKIFHYGSISLITEPCRSAHMAAMKAAKEAGVLLSYDPNVRLPLWPSPEAARDNIKTIWNEADFIKVSDDEVNFLTQKDPEKEETVLSLWHDRLKLLVVTDGEKGCRYYTKSFKGKVSGFSVKTVDTTGAGDAFVGSLLVSIAKDPSIFQDEEKLKKALRFANACGAISTTQKGAIPALPSTSDAQRLIAGSKTY</sequence>
<comment type="function">
    <text evidence="8">May play an important role in maintaining the flux of carbon towards starch formation.</text>
</comment>
<dbReference type="GO" id="GO:0008865">
    <property type="term" value="F:fructokinase activity"/>
    <property type="evidence" value="ECO:0000318"/>
    <property type="project" value="GO_Central"/>
</dbReference>
<dbReference type="GO" id="GO:0006000">
    <property type="term" value="P:fructose metabolic process"/>
    <property type="evidence" value="ECO:0000318"/>
    <property type="project" value="GO_Central"/>
</dbReference>
<keyword evidence="4" id="KW-0547">Nucleotide-binding</keyword>
<dbReference type="SMR" id="A0A1S3YTA9"/>
<dbReference type="InterPro" id="IPR011611">
    <property type="entry name" value="PfkB_dom"/>
</dbReference>
<organism evidence="12 13">
    <name type="scientific">Nicotiana tabacum</name>
    <name type="common">Common tobacco</name>
    <dbReference type="NCBI Taxonomy" id="4097"/>
    <lineage>
        <taxon>Eukaryota</taxon>
        <taxon>Viridiplantae</taxon>
        <taxon>Streptophyta</taxon>
        <taxon>Embryophyta</taxon>
        <taxon>Tracheophyta</taxon>
        <taxon>Spermatophyta</taxon>
        <taxon>Magnoliopsida</taxon>
        <taxon>eudicotyledons</taxon>
        <taxon>Gunneridae</taxon>
        <taxon>Pentapetalae</taxon>
        <taxon>asterids</taxon>
        <taxon>lamiids</taxon>
        <taxon>Solanales</taxon>
        <taxon>Solanaceae</taxon>
        <taxon>Nicotianoideae</taxon>
        <taxon>Nicotianeae</taxon>
        <taxon>Nicotiana</taxon>
    </lineage>
</organism>
<dbReference type="RefSeq" id="XP_016455476.1">
    <property type="nucleotide sequence ID" value="XM_016599990.1"/>
</dbReference>
<comment type="pathway">
    <text evidence="1">Glycan biosynthesis; starch biosynthesis.</text>
</comment>
<evidence type="ECO:0000313" key="12">
    <source>
        <dbReference type="Proteomes" id="UP000790787"/>
    </source>
</evidence>
<dbReference type="RefSeq" id="XP_016455476.1">
    <property type="nucleotide sequence ID" value="XM_016599990.2"/>
</dbReference>
<evidence type="ECO:0000256" key="9">
    <source>
        <dbReference type="ARBA" id="ARBA00038887"/>
    </source>
</evidence>
<keyword evidence="12" id="KW-1185">Reference proteome</keyword>
<dbReference type="SUPFAM" id="SSF53613">
    <property type="entry name" value="Ribokinase-like"/>
    <property type="match status" value="1"/>
</dbReference>
<dbReference type="InterPro" id="IPR029056">
    <property type="entry name" value="Ribokinase-like"/>
</dbReference>
<dbReference type="KEGG" id="nta:107779540"/>
<evidence type="ECO:0000256" key="10">
    <source>
        <dbReference type="ARBA" id="ARBA00048451"/>
    </source>
</evidence>
<gene>
    <name evidence="13" type="primary">LOC107779540</name>
</gene>
<dbReference type="PANTHER" id="PTHR43085:SF6">
    <property type="entry name" value="FRUCTOKINASE-5-RELATED"/>
    <property type="match status" value="1"/>
</dbReference>
<dbReference type="OMA" id="GAWPEYP"/>
<evidence type="ECO:0000256" key="1">
    <source>
        <dbReference type="ARBA" id="ARBA00004727"/>
    </source>
</evidence>
<evidence type="ECO:0000313" key="13">
    <source>
        <dbReference type="RefSeq" id="XP_016455476.1"/>
    </source>
</evidence>
<proteinExistence type="inferred from homology"/>
<dbReference type="PANTHER" id="PTHR43085">
    <property type="entry name" value="HEXOKINASE FAMILY MEMBER"/>
    <property type="match status" value="1"/>
</dbReference>
<name>A0A1S3YTA9_TOBAC</name>
<dbReference type="GeneID" id="107779540"/>